<dbReference type="EMBL" id="RJLM01000004">
    <property type="protein sequence ID" value="RWX55145.1"/>
    <property type="molecule type" value="Genomic_DNA"/>
</dbReference>
<dbReference type="GO" id="GO:0016791">
    <property type="term" value="F:phosphatase activity"/>
    <property type="evidence" value="ECO:0007669"/>
    <property type="project" value="TreeGrafter"/>
</dbReference>
<dbReference type="Proteomes" id="UP000287563">
    <property type="component" value="Unassembled WGS sequence"/>
</dbReference>
<dbReference type="SFLD" id="SFLDS00003">
    <property type="entry name" value="Haloacid_Dehalogenase"/>
    <property type="match status" value="1"/>
</dbReference>
<dbReference type="Gene3D" id="3.30.1240.10">
    <property type="match status" value="1"/>
</dbReference>
<dbReference type="CDD" id="cd07516">
    <property type="entry name" value="HAD_Pase"/>
    <property type="match status" value="1"/>
</dbReference>
<dbReference type="Pfam" id="PF08282">
    <property type="entry name" value="Hydrolase_3"/>
    <property type="match status" value="1"/>
</dbReference>
<dbReference type="Gene3D" id="3.40.50.1000">
    <property type="entry name" value="HAD superfamily/HAD-like"/>
    <property type="match status" value="1"/>
</dbReference>
<dbReference type="GO" id="GO:0000287">
    <property type="term" value="F:magnesium ion binding"/>
    <property type="evidence" value="ECO:0007669"/>
    <property type="project" value="UniProtKB-ARBA"/>
</dbReference>
<name>A0A3S3RH12_9GAMM</name>
<dbReference type="InterPro" id="IPR000150">
    <property type="entry name" value="Cof"/>
</dbReference>
<comment type="caution">
    <text evidence="1">The sequence shown here is derived from an EMBL/GenBank/DDBJ whole genome shotgun (WGS) entry which is preliminary data.</text>
</comment>
<accession>A0A3S3RH12</accession>
<dbReference type="InterPro" id="IPR006379">
    <property type="entry name" value="HAD-SF_hydro_IIB"/>
</dbReference>
<organism evidence="1 2">
    <name type="scientific">Photobacterium chitinilyticum</name>
    <dbReference type="NCBI Taxonomy" id="2485123"/>
    <lineage>
        <taxon>Bacteria</taxon>
        <taxon>Pseudomonadati</taxon>
        <taxon>Pseudomonadota</taxon>
        <taxon>Gammaproteobacteria</taxon>
        <taxon>Vibrionales</taxon>
        <taxon>Vibrionaceae</taxon>
        <taxon>Photobacterium</taxon>
    </lineage>
</organism>
<dbReference type="PROSITE" id="PS01229">
    <property type="entry name" value="COF_2"/>
    <property type="match status" value="1"/>
</dbReference>
<dbReference type="NCBIfam" id="TIGR00099">
    <property type="entry name" value="Cof-subfamily"/>
    <property type="match status" value="1"/>
</dbReference>
<dbReference type="GO" id="GO:0005829">
    <property type="term" value="C:cytosol"/>
    <property type="evidence" value="ECO:0007669"/>
    <property type="project" value="TreeGrafter"/>
</dbReference>
<dbReference type="NCBIfam" id="TIGR01484">
    <property type="entry name" value="HAD-SF-IIB"/>
    <property type="match status" value="1"/>
</dbReference>
<keyword evidence="2" id="KW-1185">Reference proteome</keyword>
<gene>
    <name evidence="1" type="ORF">EDI28_11295</name>
</gene>
<evidence type="ECO:0000313" key="1">
    <source>
        <dbReference type="EMBL" id="RWX55145.1"/>
    </source>
</evidence>
<evidence type="ECO:0000313" key="2">
    <source>
        <dbReference type="Proteomes" id="UP000287563"/>
    </source>
</evidence>
<dbReference type="PANTHER" id="PTHR10000">
    <property type="entry name" value="PHOSPHOSERINE PHOSPHATASE"/>
    <property type="match status" value="1"/>
</dbReference>
<proteinExistence type="predicted"/>
<dbReference type="AlphaFoldDB" id="A0A3S3RH12"/>
<dbReference type="InterPro" id="IPR036412">
    <property type="entry name" value="HAD-like_sf"/>
</dbReference>
<dbReference type="InterPro" id="IPR023214">
    <property type="entry name" value="HAD_sf"/>
</dbReference>
<sequence>MLLTVIRVRQGEPVKYKLLALDLDGTTLTSQHEILPQVNKEIQRIKDDVVVLLVTGRHHTAAKPYHHELGLDTPIISCNGTYIYDFNNELIVKENALPKDKAKQFLQLARQHRLNMVMYVTDAMTFSSENPIEYMKALEAWAEDFPAAIKPEIRRIASFEHELEQNDYIWKFVVEGDIEQIESFTQLPFIQDEFSGEKSWSNRIDFANKGNTKGARLAEYIQTIGIKPSEVIAIGDNHNDISMIELAGIGVAMANADDVVKRAADILTPEGNDGQGIADIISTYFSA</sequence>
<dbReference type="OrthoDB" id="9781413at2"/>
<dbReference type="SUPFAM" id="SSF56784">
    <property type="entry name" value="HAD-like"/>
    <property type="match status" value="1"/>
</dbReference>
<dbReference type="PANTHER" id="PTHR10000:SF58">
    <property type="entry name" value="PYRIDOXAL PHOSPHATE PHOSPHATASE YBHA"/>
    <property type="match status" value="1"/>
</dbReference>
<protein>
    <submittedName>
        <fullName evidence="1">Cof-type HAD-IIB family hydrolase</fullName>
    </submittedName>
</protein>
<keyword evidence="1" id="KW-0378">Hydrolase</keyword>
<dbReference type="SFLD" id="SFLDG01140">
    <property type="entry name" value="C2.B:_Phosphomannomutase_and_P"/>
    <property type="match status" value="1"/>
</dbReference>
<reference evidence="1 2" key="1">
    <citation type="submission" date="2018-11" db="EMBL/GenBank/DDBJ databases">
        <title>Photobacterium sp. BEI247 sp. nov., a marine bacterium isolated from Yongle Blue Hole in the South China Sea.</title>
        <authorList>
            <person name="Wang X."/>
        </authorList>
    </citation>
    <scope>NUCLEOTIDE SEQUENCE [LARGE SCALE GENOMIC DNA]</scope>
    <source>
        <strain evidence="2">BEI247</strain>
    </source>
</reference>